<dbReference type="AlphaFoldDB" id="A0A1Y5TVY2"/>
<dbReference type="PANTHER" id="PTHR11575">
    <property type="entry name" value="5'-NUCLEOTIDASE-RELATED"/>
    <property type="match status" value="1"/>
</dbReference>
<dbReference type="SUPFAM" id="SSF55816">
    <property type="entry name" value="5'-nucleotidase (syn. UDP-sugar hydrolase), C-terminal domain"/>
    <property type="match status" value="1"/>
</dbReference>
<keyword evidence="2" id="KW-0547">Nucleotide-binding</keyword>
<feature type="signal peptide" evidence="2">
    <location>
        <begin position="1"/>
        <end position="25"/>
    </location>
</feature>
<dbReference type="GO" id="GO:0000166">
    <property type="term" value="F:nucleotide binding"/>
    <property type="evidence" value="ECO:0007669"/>
    <property type="project" value="UniProtKB-KW"/>
</dbReference>
<feature type="chain" id="PRO_5011811784" evidence="2">
    <location>
        <begin position="26"/>
        <end position="503"/>
    </location>
</feature>
<dbReference type="FunCoup" id="A0A1Y5TVY2">
    <property type="interactions" value="190"/>
</dbReference>
<proteinExistence type="inferred from homology"/>
<dbReference type="Pfam" id="PF00149">
    <property type="entry name" value="Metallophos"/>
    <property type="match status" value="1"/>
</dbReference>
<dbReference type="PRINTS" id="PR01607">
    <property type="entry name" value="APYRASEFAMLY"/>
</dbReference>
<keyword evidence="2" id="KW-0378">Hydrolase</keyword>
<evidence type="ECO:0000259" key="4">
    <source>
        <dbReference type="Pfam" id="PF02872"/>
    </source>
</evidence>
<comment type="similarity">
    <text evidence="2">Belongs to the 5'-nucleotidase family.</text>
</comment>
<dbReference type="Gene3D" id="3.60.21.10">
    <property type="match status" value="1"/>
</dbReference>
<evidence type="ECO:0000256" key="1">
    <source>
        <dbReference type="ARBA" id="ARBA00022729"/>
    </source>
</evidence>
<dbReference type="PANTHER" id="PTHR11575:SF24">
    <property type="entry name" value="5'-NUCLEOTIDASE"/>
    <property type="match status" value="1"/>
</dbReference>
<dbReference type="SUPFAM" id="SSF56300">
    <property type="entry name" value="Metallo-dependent phosphatases"/>
    <property type="match status" value="1"/>
</dbReference>
<organism evidence="5 6">
    <name type="scientific">Oceanibacterium hippocampi</name>
    <dbReference type="NCBI Taxonomy" id="745714"/>
    <lineage>
        <taxon>Bacteria</taxon>
        <taxon>Pseudomonadati</taxon>
        <taxon>Pseudomonadota</taxon>
        <taxon>Alphaproteobacteria</taxon>
        <taxon>Sneathiellales</taxon>
        <taxon>Sneathiellaceae</taxon>
        <taxon>Oceanibacterium</taxon>
    </lineage>
</organism>
<dbReference type="InterPro" id="IPR029052">
    <property type="entry name" value="Metallo-depent_PP-like"/>
</dbReference>
<keyword evidence="6" id="KW-1185">Reference proteome</keyword>
<dbReference type="GO" id="GO:0016787">
    <property type="term" value="F:hydrolase activity"/>
    <property type="evidence" value="ECO:0007669"/>
    <property type="project" value="UniProtKB-KW"/>
</dbReference>
<dbReference type="InterPro" id="IPR008334">
    <property type="entry name" value="5'-Nucleotdase_C"/>
</dbReference>
<evidence type="ECO:0000313" key="5">
    <source>
        <dbReference type="EMBL" id="SLN74686.1"/>
    </source>
</evidence>
<evidence type="ECO:0000313" key="6">
    <source>
        <dbReference type="Proteomes" id="UP000193200"/>
    </source>
</evidence>
<keyword evidence="1 2" id="KW-0732">Signal</keyword>
<evidence type="ECO:0000259" key="3">
    <source>
        <dbReference type="Pfam" id="PF00149"/>
    </source>
</evidence>
<evidence type="ECO:0000256" key="2">
    <source>
        <dbReference type="RuleBase" id="RU362119"/>
    </source>
</evidence>
<dbReference type="InterPro" id="IPR006179">
    <property type="entry name" value="5_nucleotidase/apyrase"/>
</dbReference>
<dbReference type="InterPro" id="IPR004843">
    <property type="entry name" value="Calcineurin-like_PHP"/>
</dbReference>
<dbReference type="InterPro" id="IPR036907">
    <property type="entry name" value="5'-Nucleotdase_C_sf"/>
</dbReference>
<feature type="domain" description="5'-Nucleotidase C-terminal" evidence="4">
    <location>
        <begin position="309"/>
        <end position="463"/>
    </location>
</feature>
<dbReference type="GO" id="GO:0009166">
    <property type="term" value="P:nucleotide catabolic process"/>
    <property type="evidence" value="ECO:0007669"/>
    <property type="project" value="InterPro"/>
</dbReference>
<dbReference type="EMBL" id="FWFR01000003">
    <property type="protein sequence ID" value="SLN74686.1"/>
    <property type="molecule type" value="Genomic_DNA"/>
</dbReference>
<reference evidence="5 6" key="1">
    <citation type="submission" date="2017-03" db="EMBL/GenBank/DDBJ databases">
        <authorList>
            <person name="Afonso C.L."/>
            <person name="Miller P.J."/>
            <person name="Scott M.A."/>
            <person name="Spackman E."/>
            <person name="Goraichik I."/>
            <person name="Dimitrov K.M."/>
            <person name="Suarez D.L."/>
            <person name="Swayne D.E."/>
        </authorList>
    </citation>
    <scope>NUCLEOTIDE SEQUENCE [LARGE SCALE GENOMIC DNA]</scope>
    <source>
        <strain evidence="5 6">CECT 7691</strain>
    </source>
</reference>
<protein>
    <submittedName>
        <fullName evidence="5">Trifunctional nucleotide phosphoesterase protein YfkN</fullName>
    </submittedName>
</protein>
<dbReference type="Proteomes" id="UP000193200">
    <property type="component" value="Unassembled WGS sequence"/>
</dbReference>
<dbReference type="Pfam" id="PF02872">
    <property type="entry name" value="5_nucleotid_C"/>
    <property type="match status" value="1"/>
</dbReference>
<feature type="domain" description="Calcineurin-like phosphoesterase" evidence="3">
    <location>
        <begin position="32"/>
        <end position="232"/>
    </location>
</feature>
<gene>
    <name evidence="5" type="primary">yfkN</name>
    <name evidence="5" type="ORF">OCH7691_03793</name>
</gene>
<dbReference type="RefSeq" id="WP_176245160.1">
    <property type="nucleotide sequence ID" value="NZ_FWFR01000003.1"/>
</dbReference>
<sequence length="503" mass="52654">MFLHRIWLFLALTLAIAVPGLPAQAADSARFTIVHVADVDQFADPDGRGGLAAIMTVLERERRAGPPVFFTHGGDLVSPSLLASIDKGAHMVALMNAMGLDLMTLGNHEFDFGPAILKARMAEAEFQWLSANVTEEGAPIGGAVPTATRMVGDHTIGFLGLTTTTTPDVSSPGATVAFADPVAAAQQAVAALKAAGAVVIVALTHQDLADDRRLAREVPEIDVILGGHDHEPITFYDGDAFILKPGSQGRYAAVVDVVLDSVDGRDGPRLVITPSWRMTATDGIEPSPAIAALTGAMEARLDTELGHAVGVTRVELDSRRSTVREREAAIGNLIADAMRDTMRADIALTNGGGIRGDRLYASGSTLSRRDVLGELPFGNRLVLLRISGAALRAALENGFSAIADRAGRFPQVSGMRVVYDPARPAGDRVVSVTVGNAPLDPAARYRLATNDFLARGGDGYVAFLEGEVLVDGNAGPLMAGAVADRIAGQGTVAPVVEGRITAR</sequence>
<accession>A0A1Y5TVY2</accession>
<dbReference type="InParanoid" id="A0A1Y5TVY2"/>
<name>A0A1Y5TVY2_9PROT</name>
<dbReference type="Gene3D" id="3.90.780.10">
    <property type="entry name" value="5'-Nucleotidase, C-terminal domain"/>
    <property type="match status" value="1"/>
</dbReference>